<dbReference type="Gene3D" id="3.40.50.150">
    <property type="entry name" value="Vaccinia Virus protein VP39"/>
    <property type="match status" value="1"/>
</dbReference>
<evidence type="ECO:0000313" key="1">
    <source>
        <dbReference type="EMBL" id="KAK5198503.1"/>
    </source>
</evidence>
<dbReference type="InterPro" id="IPR029063">
    <property type="entry name" value="SAM-dependent_MTases_sf"/>
</dbReference>
<protein>
    <recommendedName>
        <fullName evidence="3">Methyltransferase domain-containing protein</fullName>
    </recommendedName>
</protein>
<dbReference type="PANTHER" id="PTHR43591:SF105">
    <property type="entry name" value="METHYLTRANSFERASE DOMAIN-CONTAINING PROTEIN-RELATED"/>
    <property type="match status" value="1"/>
</dbReference>
<dbReference type="EMBL" id="JAVRRA010017611">
    <property type="protein sequence ID" value="KAK5198503.1"/>
    <property type="molecule type" value="Genomic_DNA"/>
</dbReference>
<dbReference type="Proteomes" id="UP001357485">
    <property type="component" value="Unassembled WGS sequence"/>
</dbReference>
<dbReference type="SUPFAM" id="SSF53335">
    <property type="entry name" value="S-adenosyl-L-methionine-dependent methyltransferases"/>
    <property type="match status" value="1"/>
</dbReference>
<sequence length="170" mass="19396">MADPFPDCEVIGTDLSPTQVNIAPPNVTFEIDDSQSVWTYPENSFDYIHIRGLFDSISDWPRFYKECFTHIQPGGFLEHFEFSVIARAEDGSLTPGNPFTRWSQNAKEAGDKIGKTFEIAEHTKYLIAQAGFIDVVEERFKWPIGPWSSDAKLKELGRWNLLSWEEGMEG</sequence>
<accession>A0ABR0LN17</accession>
<comment type="caution">
    <text evidence="1">The sequence shown here is derived from an EMBL/GenBank/DDBJ whole genome shotgun (WGS) entry which is preliminary data.</text>
</comment>
<keyword evidence="2" id="KW-1185">Reference proteome</keyword>
<name>A0ABR0LN17_9PEZI</name>
<dbReference type="PANTHER" id="PTHR43591">
    <property type="entry name" value="METHYLTRANSFERASE"/>
    <property type="match status" value="1"/>
</dbReference>
<dbReference type="CDD" id="cd02440">
    <property type="entry name" value="AdoMet_MTases"/>
    <property type="match status" value="1"/>
</dbReference>
<evidence type="ECO:0000313" key="2">
    <source>
        <dbReference type="Proteomes" id="UP001357485"/>
    </source>
</evidence>
<organism evidence="1 2">
    <name type="scientific">Cryomyces antarcticus</name>
    <dbReference type="NCBI Taxonomy" id="329879"/>
    <lineage>
        <taxon>Eukaryota</taxon>
        <taxon>Fungi</taxon>
        <taxon>Dikarya</taxon>
        <taxon>Ascomycota</taxon>
        <taxon>Pezizomycotina</taxon>
        <taxon>Dothideomycetes</taxon>
        <taxon>Dothideomycetes incertae sedis</taxon>
        <taxon>Cryomyces</taxon>
    </lineage>
</organism>
<gene>
    <name evidence="1" type="ORF">LTR16_006411</name>
</gene>
<evidence type="ECO:0008006" key="3">
    <source>
        <dbReference type="Google" id="ProtNLM"/>
    </source>
</evidence>
<reference evidence="1 2" key="1">
    <citation type="submission" date="2023-08" db="EMBL/GenBank/DDBJ databases">
        <title>Black Yeasts Isolated from many extreme environments.</title>
        <authorList>
            <person name="Coleine C."/>
            <person name="Stajich J.E."/>
            <person name="Selbmann L."/>
        </authorList>
    </citation>
    <scope>NUCLEOTIDE SEQUENCE [LARGE SCALE GENOMIC DNA]</scope>
    <source>
        <strain evidence="1 2">CCFEE 536</strain>
    </source>
</reference>
<dbReference type="Pfam" id="PF13489">
    <property type="entry name" value="Methyltransf_23"/>
    <property type="match status" value="1"/>
</dbReference>
<proteinExistence type="predicted"/>